<dbReference type="EMBL" id="JBHSKG010000002">
    <property type="protein sequence ID" value="MFC5137683.1"/>
    <property type="molecule type" value="Genomic_DNA"/>
</dbReference>
<dbReference type="Proteomes" id="UP001596175">
    <property type="component" value="Unassembled WGS sequence"/>
</dbReference>
<sequence>MPDHDDPHPSGELDVVDLSVWIARQDLMDLAHYARAARLVHGSFGRFLVDGQ</sequence>
<organism evidence="1 2">
    <name type="scientific">Actinomycetospora rhizophila</name>
    <dbReference type="NCBI Taxonomy" id="1416876"/>
    <lineage>
        <taxon>Bacteria</taxon>
        <taxon>Bacillati</taxon>
        <taxon>Actinomycetota</taxon>
        <taxon>Actinomycetes</taxon>
        <taxon>Pseudonocardiales</taxon>
        <taxon>Pseudonocardiaceae</taxon>
        <taxon>Actinomycetospora</taxon>
    </lineage>
</organism>
<reference evidence="2" key="1">
    <citation type="journal article" date="2019" name="Int. J. Syst. Evol. Microbiol.">
        <title>The Global Catalogue of Microorganisms (GCM) 10K type strain sequencing project: providing services to taxonomists for standard genome sequencing and annotation.</title>
        <authorList>
            <consortium name="The Broad Institute Genomics Platform"/>
            <consortium name="The Broad Institute Genome Sequencing Center for Infectious Disease"/>
            <person name="Wu L."/>
            <person name="Ma J."/>
        </authorList>
    </citation>
    <scope>NUCLEOTIDE SEQUENCE [LARGE SCALE GENOMIC DNA]</scope>
    <source>
        <strain evidence="2">XZYJ18</strain>
    </source>
</reference>
<dbReference type="RefSeq" id="WP_378019901.1">
    <property type="nucleotide sequence ID" value="NZ_JBHSKG010000002.1"/>
</dbReference>
<evidence type="ECO:0000313" key="1">
    <source>
        <dbReference type="EMBL" id="MFC5137683.1"/>
    </source>
</evidence>
<proteinExistence type="predicted"/>
<evidence type="ECO:0000313" key="2">
    <source>
        <dbReference type="Proteomes" id="UP001596175"/>
    </source>
</evidence>
<gene>
    <name evidence="1" type="ORF">ACFPK1_05525</name>
</gene>
<keyword evidence="2" id="KW-1185">Reference proteome</keyword>
<accession>A0ABV9ZC28</accession>
<name>A0ABV9ZC28_9PSEU</name>
<protein>
    <submittedName>
        <fullName evidence="1">Uncharacterized protein</fullName>
    </submittedName>
</protein>
<comment type="caution">
    <text evidence="1">The sequence shown here is derived from an EMBL/GenBank/DDBJ whole genome shotgun (WGS) entry which is preliminary data.</text>
</comment>